<evidence type="ECO:0000256" key="13">
    <source>
        <dbReference type="PIRSR" id="PIRSR618044-1"/>
    </source>
</evidence>
<dbReference type="InterPro" id="IPR001967">
    <property type="entry name" value="Peptidase_S11_N"/>
</dbReference>
<evidence type="ECO:0000256" key="5">
    <source>
        <dbReference type="ARBA" id="ARBA00022645"/>
    </source>
</evidence>
<evidence type="ECO:0000256" key="14">
    <source>
        <dbReference type="PIRSR" id="PIRSR618044-2"/>
    </source>
</evidence>
<dbReference type="PANTHER" id="PTHR21581:SF6">
    <property type="entry name" value="TRAFFICKING PROTEIN PARTICLE COMPLEX SUBUNIT 12"/>
    <property type="match status" value="1"/>
</dbReference>
<dbReference type="Proteomes" id="UP000469430">
    <property type="component" value="Unassembled WGS sequence"/>
</dbReference>
<name>A0A6I4TUU6_9SPHN</name>
<dbReference type="PRINTS" id="PR00725">
    <property type="entry name" value="DADACBPTASE1"/>
</dbReference>
<feature type="active site" description="Proton acceptor" evidence="13">
    <location>
        <position position="44"/>
    </location>
</feature>
<keyword evidence="11" id="KW-0961">Cell wall biogenesis/degradation</keyword>
<evidence type="ECO:0000256" key="12">
    <source>
        <dbReference type="ARBA" id="ARBA00034000"/>
    </source>
</evidence>
<evidence type="ECO:0000313" key="18">
    <source>
        <dbReference type="Proteomes" id="UP000469430"/>
    </source>
</evidence>
<reference evidence="17 18" key="1">
    <citation type="submission" date="2019-12" db="EMBL/GenBank/DDBJ databases">
        <title>Genomic-based taxomic classification of the family Erythrobacteraceae.</title>
        <authorList>
            <person name="Xu L."/>
        </authorList>
    </citation>
    <scope>NUCLEOTIDE SEQUENCE [LARGE SCALE GENOMIC DNA]</scope>
    <source>
        <strain evidence="17 18">S36</strain>
    </source>
</reference>
<dbReference type="EMBL" id="WTYJ01000002">
    <property type="protein sequence ID" value="MXP00036.1"/>
    <property type="molecule type" value="Genomic_DNA"/>
</dbReference>
<evidence type="ECO:0000256" key="2">
    <source>
        <dbReference type="ARBA" id="ARBA00004752"/>
    </source>
</evidence>
<comment type="pathway">
    <text evidence="2">Cell wall biogenesis; peptidoglycan biosynthesis.</text>
</comment>
<sequence>MTENAGAAPVDPAIPVALLIDLASGQTLYSRDPERRFVPASVTKVMTAYSAFGLIADGKLSPDTPVTISKDIADKWYGEGSNMFLRAGETVSVEQLLMGITTVSANDASVVLGTMAAGSLDGWLAMMNANAAQLGMRDTHFGTPNGWPDEGRTFTSARDLARLAEAMTARYPELYRQYFGHPGMRYRDITQVNHDPVTGVVPGADGIKTGYTRQAGYNFVGSGERNGRRLIMVLAGAPTARMRDQSARALLSWGFDAFQPRVILQADMPVGMARVQSGAKTSVALRTESEVLASLPGGNSDQLKLSVRYRGPIEAPIAKGQKVAVLRVEIPGQLPHDVPLVASEEVARANAWQRFRNGVTGLFS</sequence>
<dbReference type="InterPro" id="IPR015956">
    <property type="entry name" value="Peniciliin-bd_prot_C_sf"/>
</dbReference>
<keyword evidence="6" id="KW-0645">Protease</keyword>
<dbReference type="Pfam" id="PF00768">
    <property type="entry name" value="Peptidase_S11"/>
    <property type="match status" value="1"/>
</dbReference>
<proteinExistence type="inferred from homology"/>
<keyword evidence="9" id="KW-0133">Cell shape</keyword>
<evidence type="ECO:0000256" key="3">
    <source>
        <dbReference type="ARBA" id="ARBA00007164"/>
    </source>
</evidence>
<dbReference type="InterPro" id="IPR018044">
    <property type="entry name" value="Peptidase_S11"/>
</dbReference>
<feature type="binding site" evidence="14">
    <location>
        <position position="208"/>
    </location>
    <ligand>
        <name>substrate</name>
    </ligand>
</feature>
<dbReference type="PANTHER" id="PTHR21581">
    <property type="entry name" value="D-ALANYL-D-ALANINE CARBOXYPEPTIDASE"/>
    <property type="match status" value="1"/>
</dbReference>
<keyword evidence="7" id="KW-0732">Signal</keyword>
<evidence type="ECO:0000256" key="1">
    <source>
        <dbReference type="ARBA" id="ARBA00003217"/>
    </source>
</evidence>
<comment type="catalytic activity">
    <reaction evidence="12">
        <text>Preferential cleavage: (Ac)2-L-Lys-D-Ala-|-D-Ala. Also transpeptidation of peptidyl-alanyl moieties that are N-acyl substituents of D-alanine.</text>
        <dbReference type="EC" id="3.4.16.4"/>
    </reaction>
</comment>
<accession>A0A6I4TUU6</accession>
<dbReference type="GO" id="GO:0009002">
    <property type="term" value="F:serine-type D-Ala-D-Ala carboxypeptidase activity"/>
    <property type="evidence" value="ECO:0007669"/>
    <property type="project" value="UniProtKB-EC"/>
</dbReference>
<evidence type="ECO:0000259" key="16">
    <source>
        <dbReference type="SMART" id="SM00936"/>
    </source>
</evidence>
<protein>
    <recommendedName>
        <fullName evidence="4">serine-type D-Ala-D-Ala carboxypeptidase</fullName>
        <ecNumber evidence="4">3.4.16.4</ecNumber>
    </recommendedName>
</protein>
<dbReference type="InterPro" id="IPR012338">
    <property type="entry name" value="Beta-lactam/transpept-like"/>
</dbReference>
<comment type="caution">
    <text evidence="17">The sequence shown here is derived from an EMBL/GenBank/DDBJ whole genome shotgun (WGS) entry which is preliminary data.</text>
</comment>
<dbReference type="EC" id="3.4.16.4" evidence="4"/>
<evidence type="ECO:0000313" key="17">
    <source>
        <dbReference type="EMBL" id="MXP00036.1"/>
    </source>
</evidence>
<dbReference type="OrthoDB" id="9795979at2"/>
<dbReference type="Gene3D" id="2.60.410.10">
    <property type="entry name" value="D-Ala-D-Ala carboxypeptidase, C-terminal domain"/>
    <property type="match status" value="1"/>
</dbReference>
<dbReference type="InterPro" id="IPR012907">
    <property type="entry name" value="Peptidase_S11_C"/>
</dbReference>
<evidence type="ECO:0000256" key="9">
    <source>
        <dbReference type="ARBA" id="ARBA00022960"/>
    </source>
</evidence>
<dbReference type="UniPathway" id="UPA00219"/>
<dbReference type="SUPFAM" id="SSF56601">
    <property type="entry name" value="beta-lactamase/transpeptidase-like"/>
    <property type="match status" value="1"/>
</dbReference>
<dbReference type="GO" id="GO:0009252">
    <property type="term" value="P:peptidoglycan biosynthetic process"/>
    <property type="evidence" value="ECO:0007669"/>
    <property type="project" value="UniProtKB-UniPathway"/>
</dbReference>
<dbReference type="GO" id="GO:0071555">
    <property type="term" value="P:cell wall organization"/>
    <property type="evidence" value="ECO:0007669"/>
    <property type="project" value="UniProtKB-KW"/>
</dbReference>
<comment type="function">
    <text evidence="1">Removes C-terminal D-alanyl residues from sugar-peptide cell wall precursors.</text>
</comment>
<dbReference type="SUPFAM" id="SSF69189">
    <property type="entry name" value="Penicillin-binding protein associated domain"/>
    <property type="match status" value="1"/>
</dbReference>
<comment type="similarity">
    <text evidence="3 15">Belongs to the peptidase S11 family.</text>
</comment>
<evidence type="ECO:0000256" key="15">
    <source>
        <dbReference type="RuleBase" id="RU004016"/>
    </source>
</evidence>
<keyword evidence="8 17" id="KW-0378">Hydrolase</keyword>
<keyword evidence="18" id="KW-1185">Reference proteome</keyword>
<dbReference type="GO" id="GO:0008360">
    <property type="term" value="P:regulation of cell shape"/>
    <property type="evidence" value="ECO:0007669"/>
    <property type="project" value="UniProtKB-KW"/>
</dbReference>
<evidence type="ECO:0000256" key="7">
    <source>
        <dbReference type="ARBA" id="ARBA00022729"/>
    </source>
</evidence>
<gene>
    <name evidence="17" type="ORF">GRI97_13660</name>
</gene>
<feature type="active site" evidence="13">
    <location>
        <position position="104"/>
    </location>
</feature>
<feature type="active site" description="Acyl-ester intermediate" evidence="13">
    <location>
        <position position="41"/>
    </location>
</feature>
<evidence type="ECO:0000256" key="10">
    <source>
        <dbReference type="ARBA" id="ARBA00022984"/>
    </source>
</evidence>
<evidence type="ECO:0000256" key="8">
    <source>
        <dbReference type="ARBA" id="ARBA00022801"/>
    </source>
</evidence>
<dbReference type="InterPro" id="IPR037167">
    <property type="entry name" value="Peptidase_S11_C_sf"/>
</dbReference>
<feature type="domain" description="Peptidase S11 D-Ala-D-Ala carboxypeptidase A C-terminal" evidence="16">
    <location>
        <begin position="258"/>
        <end position="348"/>
    </location>
</feature>
<dbReference type="AlphaFoldDB" id="A0A6I4TUU6"/>
<keyword evidence="5" id="KW-0121">Carboxypeptidase</keyword>
<evidence type="ECO:0000256" key="4">
    <source>
        <dbReference type="ARBA" id="ARBA00012448"/>
    </source>
</evidence>
<dbReference type="SMART" id="SM00936">
    <property type="entry name" value="PBP5_C"/>
    <property type="match status" value="1"/>
</dbReference>
<dbReference type="Gene3D" id="3.40.710.10">
    <property type="entry name" value="DD-peptidase/beta-lactamase superfamily"/>
    <property type="match status" value="1"/>
</dbReference>
<evidence type="ECO:0000256" key="6">
    <source>
        <dbReference type="ARBA" id="ARBA00022670"/>
    </source>
</evidence>
<dbReference type="GO" id="GO:0006508">
    <property type="term" value="P:proteolysis"/>
    <property type="evidence" value="ECO:0007669"/>
    <property type="project" value="UniProtKB-KW"/>
</dbReference>
<keyword evidence="10" id="KW-0573">Peptidoglycan synthesis</keyword>
<evidence type="ECO:0000256" key="11">
    <source>
        <dbReference type="ARBA" id="ARBA00023316"/>
    </source>
</evidence>
<dbReference type="Pfam" id="PF07943">
    <property type="entry name" value="PBP5_C"/>
    <property type="match status" value="1"/>
</dbReference>
<organism evidence="17 18">
    <name type="scientific">Croceibacterium xixiisoli</name>
    <dbReference type="NCBI Taxonomy" id="1476466"/>
    <lineage>
        <taxon>Bacteria</taxon>
        <taxon>Pseudomonadati</taxon>
        <taxon>Pseudomonadota</taxon>
        <taxon>Alphaproteobacteria</taxon>
        <taxon>Sphingomonadales</taxon>
        <taxon>Erythrobacteraceae</taxon>
        <taxon>Croceibacterium</taxon>
    </lineage>
</organism>